<dbReference type="Pfam" id="PF00106">
    <property type="entry name" value="adh_short"/>
    <property type="match status" value="1"/>
</dbReference>
<dbReference type="Gene3D" id="3.40.50.720">
    <property type="entry name" value="NAD(P)-binding Rossmann-like Domain"/>
    <property type="match status" value="1"/>
</dbReference>
<dbReference type="GO" id="GO:0016491">
    <property type="term" value="F:oxidoreductase activity"/>
    <property type="evidence" value="ECO:0007669"/>
    <property type="project" value="UniProtKB-KW"/>
</dbReference>
<dbReference type="PANTHER" id="PTHR44196">
    <property type="entry name" value="DEHYDROGENASE/REDUCTASE SDR FAMILY MEMBER 7B"/>
    <property type="match status" value="1"/>
</dbReference>
<dbReference type="GO" id="GO:0016020">
    <property type="term" value="C:membrane"/>
    <property type="evidence" value="ECO:0007669"/>
    <property type="project" value="TreeGrafter"/>
</dbReference>
<evidence type="ECO:0000256" key="2">
    <source>
        <dbReference type="ARBA" id="ARBA00023002"/>
    </source>
</evidence>
<evidence type="ECO:0000256" key="5">
    <source>
        <dbReference type="SAM" id="MobiDB-lite"/>
    </source>
</evidence>
<dbReference type="PRINTS" id="PR00080">
    <property type="entry name" value="SDRFAMILY"/>
</dbReference>
<dbReference type="AlphaFoldDB" id="A0AAW1RPL5"/>
<dbReference type="InterPro" id="IPR002347">
    <property type="entry name" value="SDR_fam"/>
</dbReference>
<dbReference type="SUPFAM" id="SSF51735">
    <property type="entry name" value="NAD(P)-binding Rossmann-fold domains"/>
    <property type="match status" value="1"/>
</dbReference>
<dbReference type="Proteomes" id="UP001445335">
    <property type="component" value="Unassembled WGS sequence"/>
</dbReference>
<organism evidence="6 7">
    <name type="scientific">Elliptochloris bilobata</name>
    <dbReference type="NCBI Taxonomy" id="381761"/>
    <lineage>
        <taxon>Eukaryota</taxon>
        <taxon>Viridiplantae</taxon>
        <taxon>Chlorophyta</taxon>
        <taxon>core chlorophytes</taxon>
        <taxon>Trebouxiophyceae</taxon>
        <taxon>Trebouxiophyceae incertae sedis</taxon>
        <taxon>Elliptochloris clade</taxon>
        <taxon>Elliptochloris</taxon>
    </lineage>
</organism>
<dbReference type="InterPro" id="IPR020904">
    <property type="entry name" value="Sc_DH/Rdtase_CS"/>
</dbReference>
<comment type="similarity">
    <text evidence="1 4">Belongs to the short-chain dehydrogenases/reductases (SDR) family.</text>
</comment>
<comment type="function">
    <text evidence="3">Putative oxidoreductase.</text>
</comment>
<evidence type="ECO:0000256" key="4">
    <source>
        <dbReference type="RuleBase" id="RU000363"/>
    </source>
</evidence>
<dbReference type="PROSITE" id="PS00061">
    <property type="entry name" value="ADH_SHORT"/>
    <property type="match status" value="1"/>
</dbReference>
<name>A0AAW1RPL5_9CHLO</name>
<dbReference type="InterPro" id="IPR036291">
    <property type="entry name" value="NAD(P)-bd_dom_sf"/>
</dbReference>
<protein>
    <submittedName>
        <fullName evidence="6">Uncharacterized protein</fullName>
    </submittedName>
</protein>
<reference evidence="6 7" key="1">
    <citation type="journal article" date="2024" name="Nat. Commun.">
        <title>Phylogenomics reveals the evolutionary origins of lichenization in chlorophyte algae.</title>
        <authorList>
            <person name="Puginier C."/>
            <person name="Libourel C."/>
            <person name="Otte J."/>
            <person name="Skaloud P."/>
            <person name="Haon M."/>
            <person name="Grisel S."/>
            <person name="Petersen M."/>
            <person name="Berrin J.G."/>
            <person name="Delaux P.M."/>
            <person name="Dal Grande F."/>
            <person name="Keller J."/>
        </authorList>
    </citation>
    <scope>NUCLEOTIDE SEQUENCE [LARGE SCALE GENOMIC DNA]</scope>
    <source>
        <strain evidence="6 7">SAG 245.80</strain>
    </source>
</reference>
<dbReference type="PRINTS" id="PR00081">
    <property type="entry name" value="GDHRDH"/>
</dbReference>
<sequence length="333" mass="34685">MIAGRPGHSVRLCRIQERSNPLQACKRQRGKAVYAAATTSAPSAPPRYSTQPPAGGSKYGGKTVVITGGSQGIGRAGAQRFSREGFNVVIAARNPALVEAAAEELAAAPSARGRAGASLGVPTDITDEADVARLVERVAGTYSSVDVVVNCAGVCVTGSLSETPLAVFREQLDVNFLGAVAVTQGFQPALVAAAQRGAKPVLANVNSFVGKIPARQMPAYTASKFALAGWTDSIRPELADLGIHVAQIYPGVVRSNFLERAGFLGEGGPARRKQMEEMLSSGGGGIVQTPEQVGDAIWNAVAQRKDEVSVGLPFQLLGAMYKTFNINPLSMPV</sequence>
<evidence type="ECO:0000313" key="6">
    <source>
        <dbReference type="EMBL" id="KAK9835232.1"/>
    </source>
</evidence>
<dbReference type="PANTHER" id="PTHR44196:SF1">
    <property type="entry name" value="DEHYDROGENASE_REDUCTASE SDR FAMILY MEMBER 7B"/>
    <property type="match status" value="1"/>
</dbReference>
<proteinExistence type="inferred from homology"/>
<evidence type="ECO:0000313" key="7">
    <source>
        <dbReference type="Proteomes" id="UP001445335"/>
    </source>
</evidence>
<accession>A0AAW1RPL5</accession>
<gene>
    <name evidence="6" type="ORF">WJX81_007664</name>
</gene>
<evidence type="ECO:0000256" key="3">
    <source>
        <dbReference type="ARBA" id="ARBA00037096"/>
    </source>
</evidence>
<comment type="caution">
    <text evidence="6">The sequence shown here is derived from an EMBL/GenBank/DDBJ whole genome shotgun (WGS) entry which is preliminary data.</text>
</comment>
<feature type="region of interest" description="Disordered" evidence="5">
    <location>
        <begin position="37"/>
        <end position="57"/>
    </location>
</feature>
<evidence type="ECO:0000256" key="1">
    <source>
        <dbReference type="ARBA" id="ARBA00006484"/>
    </source>
</evidence>
<keyword evidence="7" id="KW-1185">Reference proteome</keyword>
<dbReference type="EMBL" id="JALJOU010000029">
    <property type="protein sequence ID" value="KAK9835232.1"/>
    <property type="molecule type" value="Genomic_DNA"/>
</dbReference>
<keyword evidence="2" id="KW-0560">Oxidoreductase</keyword>